<protein>
    <submittedName>
        <fullName evidence="2">Uncharacterized protein</fullName>
    </submittedName>
</protein>
<dbReference type="Gene3D" id="2.50.20.10">
    <property type="entry name" value="Lipoprotein localisation LolA/LolB/LppX"/>
    <property type="match status" value="1"/>
</dbReference>
<evidence type="ECO:0000256" key="1">
    <source>
        <dbReference type="SAM" id="MobiDB-lite"/>
    </source>
</evidence>
<dbReference type="InterPro" id="IPR017461">
    <property type="entry name" value="CHP03009_planctomycetes"/>
</dbReference>
<evidence type="ECO:0000313" key="3">
    <source>
        <dbReference type="Proteomes" id="UP000214646"/>
    </source>
</evidence>
<accession>A0A225D8S1</accession>
<dbReference type="EMBL" id="NIDE01000014">
    <property type="protein sequence ID" value="OWK37951.1"/>
    <property type="molecule type" value="Genomic_DNA"/>
</dbReference>
<comment type="caution">
    <text evidence="2">The sequence shown here is derived from an EMBL/GenBank/DDBJ whole genome shotgun (WGS) entry which is preliminary data.</text>
</comment>
<proteinExistence type="predicted"/>
<feature type="compositionally biased region" description="Low complexity" evidence="1">
    <location>
        <begin position="9"/>
        <end position="20"/>
    </location>
</feature>
<evidence type="ECO:0000313" key="2">
    <source>
        <dbReference type="EMBL" id="OWK37951.1"/>
    </source>
</evidence>
<sequence length="284" mass="30725">MQPIPGQPAPGGARVPVPGGENPTGALPGGLPGAPPAPAPIQAPVIDPVLRGHLDGWEKAMKGAASFSTECTLERKNLLLKKTTASKGSIWCLKPNMARMRLDAVAPPGAPPNPNNYTAYICTGTSVFEYDGTAKMLKEYKLAANGLGDNLLLEFMSGAITAQVAIARFDLKLLKDDQHYIYIELKSRLPRDKAEFDTMILVLFKPTVPNMGYLPRTVVMRKNNLQEEEAWDFPKPAVNLPGITDKDFKPVAPPKDWKFEQVSVPQAAPGVPTGQPRVARPTQP</sequence>
<dbReference type="AlphaFoldDB" id="A0A225D8S1"/>
<dbReference type="Proteomes" id="UP000214646">
    <property type="component" value="Unassembled WGS sequence"/>
</dbReference>
<organism evidence="2 3">
    <name type="scientific">Fimbriiglobus ruber</name>
    <dbReference type="NCBI Taxonomy" id="1908690"/>
    <lineage>
        <taxon>Bacteria</taxon>
        <taxon>Pseudomonadati</taxon>
        <taxon>Planctomycetota</taxon>
        <taxon>Planctomycetia</taxon>
        <taxon>Gemmatales</taxon>
        <taxon>Gemmataceae</taxon>
        <taxon>Fimbriiglobus</taxon>
    </lineage>
</organism>
<feature type="region of interest" description="Disordered" evidence="1">
    <location>
        <begin position="265"/>
        <end position="284"/>
    </location>
</feature>
<feature type="region of interest" description="Disordered" evidence="1">
    <location>
        <begin position="1"/>
        <end position="39"/>
    </location>
</feature>
<reference evidence="3" key="1">
    <citation type="submission" date="2017-06" db="EMBL/GenBank/DDBJ databases">
        <title>Genome analysis of Fimbriiglobus ruber SP5, the first member of the order Planctomycetales with confirmed chitinolytic capability.</title>
        <authorList>
            <person name="Ravin N.V."/>
            <person name="Rakitin A.L."/>
            <person name="Ivanova A.A."/>
            <person name="Beletsky A.V."/>
            <person name="Kulichevskaya I.S."/>
            <person name="Mardanov A.V."/>
            <person name="Dedysh S.N."/>
        </authorList>
    </citation>
    <scope>NUCLEOTIDE SEQUENCE [LARGE SCALE GENOMIC DNA]</scope>
    <source>
        <strain evidence="3">SP5</strain>
    </source>
</reference>
<keyword evidence="3" id="KW-1185">Reference proteome</keyword>
<gene>
    <name evidence="2" type="ORF">FRUB_07071</name>
</gene>
<name>A0A225D8S1_9BACT</name>
<dbReference type="NCBIfam" id="TIGR03009">
    <property type="entry name" value="plancto_dom_2"/>
    <property type="match status" value="1"/>
</dbReference>